<keyword evidence="3" id="KW-1185">Reference proteome</keyword>
<dbReference type="Pfam" id="PF11720">
    <property type="entry name" value="Inhibitor_I78"/>
    <property type="match status" value="1"/>
</dbReference>
<evidence type="ECO:0000256" key="1">
    <source>
        <dbReference type="SAM" id="MobiDB-lite"/>
    </source>
</evidence>
<dbReference type="RefSeq" id="WP_255922189.1">
    <property type="nucleotide sequence ID" value="NZ_JANFNG010000020.1"/>
</dbReference>
<evidence type="ECO:0000313" key="3">
    <source>
        <dbReference type="Proteomes" id="UP001057702"/>
    </source>
</evidence>
<comment type="caution">
    <text evidence="2">The sequence shown here is derived from an EMBL/GenBank/DDBJ whole genome shotgun (WGS) entry which is preliminary data.</text>
</comment>
<sequence length="74" mass="8201">MTPVTNPRPEGNNARDDPDSYVGLPVEEARQRAAERGWSPVRTLPPDAVVTLEYVAGRLNLSVDNGRVVRCWRG</sequence>
<feature type="region of interest" description="Disordered" evidence="1">
    <location>
        <begin position="1"/>
        <end position="21"/>
    </location>
</feature>
<reference evidence="2" key="1">
    <citation type="submission" date="2022-06" db="EMBL/GenBank/DDBJ databases">
        <title>Draft genome sequence of Streptomyces sp. RB6PN25 isolated from peat swamp forest in Thailand.</title>
        <authorList>
            <person name="Duangmal K."/>
            <person name="Klaysubun C."/>
        </authorList>
    </citation>
    <scope>NUCLEOTIDE SEQUENCE</scope>
    <source>
        <strain evidence="2">RB6PN25</strain>
    </source>
</reference>
<accession>A0ABT1Q3D1</accession>
<dbReference type="Gene3D" id="3.30.10.10">
    <property type="entry name" value="Trypsin Inhibitor V, subunit A"/>
    <property type="match status" value="1"/>
</dbReference>
<organism evidence="2 3">
    <name type="scientific">Streptomyces humicola</name>
    <dbReference type="NCBI Taxonomy" id="2953240"/>
    <lineage>
        <taxon>Bacteria</taxon>
        <taxon>Bacillati</taxon>
        <taxon>Actinomycetota</taxon>
        <taxon>Actinomycetes</taxon>
        <taxon>Kitasatosporales</taxon>
        <taxon>Streptomycetaceae</taxon>
        <taxon>Streptomyces</taxon>
    </lineage>
</organism>
<protein>
    <submittedName>
        <fullName evidence="2">I78 family peptidase inhibitor</fullName>
    </submittedName>
</protein>
<proteinExistence type="predicted"/>
<gene>
    <name evidence="2" type="ORF">NGB36_22280</name>
</gene>
<dbReference type="EMBL" id="JANFNG010000020">
    <property type="protein sequence ID" value="MCQ4083255.1"/>
    <property type="molecule type" value="Genomic_DNA"/>
</dbReference>
<name>A0ABT1Q3D1_9ACTN</name>
<dbReference type="InterPro" id="IPR021719">
    <property type="entry name" value="Prot_inh_I78"/>
</dbReference>
<dbReference type="Proteomes" id="UP001057702">
    <property type="component" value="Unassembled WGS sequence"/>
</dbReference>
<evidence type="ECO:0000313" key="2">
    <source>
        <dbReference type="EMBL" id="MCQ4083255.1"/>
    </source>
</evidence>